<gene>
    <name evidence="2" type="ORF">EWU20_09260</name>
</gene>
<feature type="signal peptide" evidence="1">
    <location>
        <begin position="1"/>
        <end position="19"/>
    </location>
</feature>
<dbReference type="PROSITE" id="PS51257">
    <property type="entry name" value="PROKAR_LIPOPROTEIN"/>
    <property type="match status" value="1"/>
</dbReference>
<keyword evidence="2" id="KW-0449">Lipoprotein</keyword>
<keyword evidence="3" id="KW-1185">Reference proteome</keyword>
<dbReference type="Proteomes" id="UP000293583">
    <property type="component" value="Unassembled WGS sequence"/>
</dbReference>
<organism evidence="2 3">
    <name type="scientific">Aquirufa antheringensis</name>
    <dbReference type="NCBI Taxonomy" id="2516559"/>
    <lineage>
        <taxon>Bacteria</taxon>
        <taxon>Pseudomonadati</taxon>
        <taxon>Bacteroidota</taxon>
        <taxon>Cytophagia</taxon>
        <taxon>Cytophagales</taxon>
        <taxon>Flectobacillaceae</taxon>
        <taxon>Aquirufa</taxon>
    </lineage>
</organism>
<accession>A0A4Q9B9U2</accession>
<evidence type="ECO:0000313" key="2">
    <source>
        <dbReference type="EMBL" id="TBH72004.1"/>
    </source>
</evidence>
<dbReference type="Gene3D" id="1.25.40.390">
    <property type="match status" value="1"/>
</dbReference>
<dbReference type="InterPro" id="IPR041662">
    <property type="entry name" value="SusD-like_2"/>
</dbReference>
<dbReference type="OrthoDB" id="614457at2"/>
<feature type="chain" id="PRO_5020519690" evidence="1">
    <location>
        <begin position="20"/>
        <end position="476"/>
    </location>
</feature>
<name>A0A4Q9B9U2_9BACT</name>
<proteinExistence type="predicted"/>
<dbReference type="SUPFAM" id="SSF48452">
    <property type="entry name" value="TPR-like"/>
    <property type="match status" value="1"/>
</dbReference>
<protein>
    <submittedName>
        <fullName evidence="2">SusD/RagB family nutrient-binding outer membrane lipoprotein</fullName>
    </submittedName>
</protein>
<evidence type="ECO:0000313" key="3">
    <source>
        <dbReference type="Proteomes" id="UP000293583"/>
    </source>
</evidence>
<dbReference type="InterPro" id="IPR011990">
    <property type="entry name" value="TPR-like_helical_dom_sf"/>
</dbReference>
<dbReference type="Pfam" id="PF12771">
    <property type="entry name" value="SusD-like_2"/>
    <property type="match status" value="1"/>
</dbReference>
<dbReference type="RefSeq" id="WP_130923618.1">
    <property type="nucleotide sequence ID" value="NZ_CP049835.1"/>
</dbReference>
<dbReference type="EMBL" id="SEWY01000004">
    <property type="protein sequence ID" value="TBH72004.1"/>
    <property type="molecule type" value="Genomic_DNA"/>
</dbReference>
<keyword evidence="1" id="KW-0732">Signal</keyword>
<evidence type="ECO:0000256" key="1">
    <source>
        <dbReference type="SAM" id="SignalP"/>
    </source>
</evidence>
<dbReference type="AlphaFoldDB" id="A0A4Q9B9U2"/>
<reference evidence="2 3" key="1">
    <citation type="submission" date="2019-02" db="EMBL/GenBank/DDBJ databases">
        <title>Genome of a new Bacteroidetes strain.</title>
        <authorList>
            <person name="Pitt A."/>
        </authorList>
    </citation>
    <scope>NUCLEOTIDE SEQUENCE [LARGE SCALE GENOMIC DNA]</scope>
    <source>
        <strain evidence="2 3">103A-SOEBACH</strain>
    </source>
</reference>
<comment type="caution">
    <text evidence="2">The sequence shown here is derived from an EMBL/GenBank/DDBJ whole genome shotgun (WGS) entry which is preliminary data.</text>
</comment>
<sequence>MKRIFLVFVPLLFLASACTEDLASLNVETKKPAAIPAPTLFSNAVKSLAGNLATASVNTNVFRFTTSQWAMAVYQDEAQYDFQTRAIPNQWWNGMYRDVLADLRESSRLINADASLLPKEKANKLAILDIMEVYTFGILVNSFGNIPYSEALDATKLFPKYDDAKTVSADLITRLNADITKLDASAAGFTSGEDVVYKGSVTKWVKFANTLRMKLAMIVADENASAAKTAVEASDAGAISASSDNGLFTYLTASPNQNPLHVDIVLGGRQDYIAAKDLMDKLTGWNDPRKTAYFSTNNAGNYAGGIVGKVNTYVDFSRAGAKVIAADAPYVLADYVETEFLRAEAKERGFNVAGTAEQHYNNAITASILYWGGTQADADAYLAQPDVAYTTAAGNWKQKIGTQKWIALYNRSFETWTELRRLDYPVITAPVNAKSGFPTRLTYPNTEQTLNGTAYTAAAAAIGGDVVTTKLFWDKN</sequence>